<accession>A0AAE0BLN4</accession>
<evidence type="ECO:0000256" key="3">
    <source>
        <dbReference type="ARBA" id="ARBA00023125"/>
    </source>
</evidence>
<evidence type="ECO:0000256" key="4">
    <source>
        <dbReference type="ARBA" id="ARBA00023163"/>
    </source>
</evidence>
<dbReference type="SMART" id="SM01372">
    <property type="entry name" value="E2F_TDP"/>
    <property type="match status" value="2"/>
</dbReference>
<evidence type="ECO:0000256" key="5">
    <source>
        <dbReference type="RuleBase" id="RU003796"/>
    </source>
</evidence>
<dbReference type="InterPro" id="IPR003316">
    <property type="entry name" value="E2F_WHTH_DNA-bd_dom"/>
</dbReference>
<dbReference type="AlphaFoldDB" id="A0AAE0BLN4"/>
<feature type="domain" description="E2F/DP family winged-helix DNA-binding" evidence="7">
    <location>
        <begin position="322"/>
        <end position="387"/>
    </location>
</feature>
<evidence type="ECO:0000256" key="2">
    <source>
        <dbReference type="ARBA" id="ARBA00023015"/>
    </source>
</evidence>
<proteinExistence type="inferred from homology"/>
<keyword evidence="2 5" id="KW-0805">Transcription regulation</keyword>
<keyword evidence="4 5" id="KW-0804">Transcription</keyword>
<dbReference type="Proteomes" id="UP001190700">
    <property type="component" value="Unassembled WGS sequence"/>
</dbReference>
<dbReference type="GO" id="GO:0090575">
    <property type="term" value="C:RNA polymerase II transcription regulator complex"/>
    <property type="evidence" value="ECO:0007669"/>
    <property type="project" value="TreeGrafter"/>
</dbReference>
<feature type="compositionally biased region" description="Low complexity" evidence="6">
    <location>
        <begin position="648"/>
        <end position="660"/>
    </location>
</feature>
<evidence type="ECO:0000256" key="6">
    <source>
        <dbReference type="SAM" id="MobiDB-lite"/>
    </source>
</evidence>
<dbReference type="InterPro" id="IPR015633">
    <property type="entry name" value="E2F"/>
</dbReference>
<evidence type="ECO:0000256" key="1">
    <source>
        <dbReference type="ARBA" id="ARBA00010940"/>
    </source>
</evidence>
<feature type="domain" description="E2F/DP family winged-helix DNA-binding" evidence="7">
    <location>
        <begin position="462"/>
        <end position="545"/>
    </location>
</feature>
<protein>
    <submittedName>
        <fullName evidence="8">E2F/DP winged-helix DNA-binding domain</fullName>
    </submittedName>
</protein>
<comment type="subcellular location">
    <subcellularLocation>
        <location evidence="5">Nucleus</location>
    </subcellularLocation>
</comment>
<dbReference type="Pfam" id="PF02319">
    <property type="entry name" value="WHD_E2F_TDP"/>
    <property type="match status" value="2"/>
</dbReference>
<feature type="compositionally biased region" description="Acidic residues" evidence="6">
    <location>
        <begin position="426"/>
        <end position="435"/>
    </location>
</feature>
<dbReference type="InterPro" id="IPR036390">
    <property type="entry name" value="WH_DNA-bd_sf"/>
</dbReference>
<reference evidence="8 9" key="1">
    <citation type="journal article" date="2015" name="Genome Biol. Evol.">
        <title>Comparative Genomics of a Bacterivorous Green Alga Reveals Evolutionary Causalities and Consequences of Phago-Mixotrophic Mode of Nutrition.</title>
        <authorList>
            <person name="Burns J.A."/>
            <person name="Paasch A."/>
            <person name="Narechania A."/>
            <person name="Kim E."/>
        </authorList>
    </citation>
    <scope>NUCLEOTIDE SEQUENCE [LARGE SCALE GENOMIC DNA]</scope>
    <source>
        <strain evidence="8 9">PLY_AMNH</strain>
    </source>
</reference>
<comment type="similarity">
    <text evidence="1 5">Belongs to the E2F/DP family.</text>
</comment>
<feature type="compositionally biased region" description="Polar residues" evidence="6">
    <location>
        <begin position="55"/>
        <end position="64"/>
    </location>
</feature>
<dbReference type="GO" id="GO:0000978">
    <property type="term" value="F:RNA polymerase II cis-regulatory region sequence-specific DNA binding"/>
    <property type="evidence" value="ECO:0007669"/>
    <property type="project" value="InterPro"/>
</dbReference>
<dbReference type="SUPFAM" id="SSF46785">
    <property type="entry name" value="Winged helix' DNA-binding domain"/>
    <property type="match status" value="2"/>
</dbReference>
<dbReference type="PANTHER" id="PTHR12081:SF7">
    <property type="entry name" value="TRANSCRIPTION FACTOR EFL-3"/>
    <property type="match status" value="1"/>
</dbReference>
<dbReference type="FunFam" id="1.10.10.10:FF:000295">
    <property type="entry name" value="E2F transcription factor-like E2FE"/>
    <property type="match status" value="1"/>
</dbReference>
<comment type="caution">
    <text evidence="8">The sequence shown here is derived from an EMBL/GenBank/DDBJ whole genome shotgun (WGS) entry which is preliminary data.</text>
</comment>
<dbReference type="GO" id="GO:0000981">
    <property type="term" value="F:DNA-binding transcription factor activity, RNA polymerase II-specific"/>
    <property type="evidence" value="ECO:0007669"/>
    <property type="project" value="TreeGrafter"/>
</dbReference>
<feature type="region of interest" description="Disordered" evidence="6">
    <location>
        <begin position="1"/>
        <end position="69"/>
    </location>
</feature>
<feature type="region of interest" description="Disordered" evidence="6">
    <location>
        <begin position="568"/>
        <end position="603"/>
    </location>
</feature>
<feature type="region of interest" description="Disordered" evidence="6">
    <location>
        <begin position="423"/>
        <end position="462"/>
    </location>
</feature>
<gene>
    <name evidence="8" type="ORF">CYMTET_51168</name>
</gene>
<keyword evidence="3 5" id="KW-0238">DNA-binding</keyword>
<name>A0AAE0BLN4_9CHLO</name>
<organism evidence="8 9">
    <name type="scientific">Cymbomonas tetramitiformis</name>
    <dbReference type="NCBI Taxonomy" id="36881"/>
    <lineage>
        <taxon>Eukaryota</taxon>
        <taxon>Viridiplantae</taxon>
        <taxon>Chlorophyta</taxon>
        <taxon>Pyramimonadophyceae</taxon>
        <taxon>Pyramimonadales</taxon>
        <taxon>Pyramimonadaceae</taxon>
        <taxon>Cymbomonas</taxon>
    </lineage>
</organism>
<dbReference type="PANTHER" id="PTHR12081">
    <property type="entry name" value="TRANSCRIPTION FACTOR E2F"/>
    <property type="match status" value="1"/>
</dbReference>
<dbReference type="InterPro" id="IPR036388">
    <property type="entry name" value="WH-like_DNA-bd_sf"/>
</dbReference>
<feature type="compositionally biased region" description="Low complexity" evidence="6">
    <location>
        <begin position="436"/>
        <end position="454"/>
    </location>
</feature>
<feature type="region of interest" description="Disordered" evidence="6">
    <location>
        <begin position="294"/>
        <end position="318"/>
    </location>
</feature>
<evidence type="ECO:0000313" key="8">
    <source>
        <dbReference type="EMBL" id="KAK3238856.1"/>
    </source>
</evidence>
<dbReference type="Gene3D" id="1.10.10.10">
    <property type="entry name" value="Winged helix-like DNA-binding domain superfamily/Winged helix DNA-binding domain"/>
    <property type="match status" value="2"/>
</dbReference>
<feature type="region of interest" description="Disordered" evidence="6">
    <location>
        <begin position="618"/>
        <end position="688"/>
    </location>
</feature>
<evidence type="ECO:0000313" key="9">
    <source>
        <dbReference type="Proteomes" id="UP001190700"/>
    </source>
</evidence>
<sequence>MSHTQHAAKEEKGKQSRPENVEPESSTAAPEDGKSDVTQLDLECMESLEDDTRLPTASNPGHSHQTAEKVDKQYLYKMISNSNSTDEEKAAVIFSIVEHQAVEIEALKRQAKAHSMNQGNPARSNLGGLYSELMQQNHHFQEIMRSEQLRRQEWAGRLQGAISDLGASTSTDRTSMVLSGAPSELQGWLPESERKVEASHLQHNRALRAKELERQVQERQHPRDFVMSSVPHTFEALPPQSSPMPSAVNVAALASARVSRELCLIQGLGGSMLPMSDRFRSPTQGKMRLYPQPSSEVVSTNAPAEAGPETTPQSDMAGTYCRKDKSLGHLCERFFDLFGTGNEPVITLDDAVTRLGVTRRRIYDVVNVLESLEVVVRVQKKTYTWHGLSRLPEVLSKLKDSGIQELGTSVFENGQLPTVPLVADGIDPEDEDDAEAANSKGGAAASSSGASTPGGLPGGDSRREKMLGLLTQKFVQLFLISGSKVLPLEDAAKALFGACIDPIYPGKLQTKVRRVYDIANVLVSLHLIEKTKLSNSSKPAYRWLDTENEIKKNKSAYGITLPWLLRDRPPSVDATPPTEGDDSSGTQLQKHASVPPADGDTASNILGRKRLAGEAIEAPGTHGDGAETSQPASSKRHCTPARENPKESASADAAADAPAAPIRPEGLPASHAQSEVVHNPESVSAACS</sequence>
<dbReference type="EMBL" id="LGRX02034087">
    <property type="protein sequence ID" value="KAK3238856.1"/>
    <property type="molecule type" value="Genomic_DNA"/>
</dbReference>
<keyword evidence="5" id="KW-0539">Nucleus</keyword>
<feature type="compositionally biased region" description="Basic and acidic residues" evidence="6">
    <location>
        <begin position="7"/>
        <end position="20"/>
    </location>
</feature>
<evidence type="ECO:0000259" key="7">
    <source>
        <dbReference type="SMART" id="SM01372"/>
    </source>
</evidence>
<keyword evidence="9" id="KW-1185">Reference proteome</keyword>